<name>A0ABW8SWR6_9BACT</name>
<comment type="similarity">
    <text evidence="2">Belongs to the D-isomer specific 2-hydroxyacid dehydrogenase family.</text>
</comment>
<dbReference type="Pfam" id="PF02826">
    <property type="entry name" value="2-Hacid_dh_C"/>
    <property type="match status" value="1"/>
</dbReference>
<dbReference type="InterPro" id="IPR006139">
    <property type="entry name" value="D-isomer_2_OHA_DH_cat_dom"/>
</dbReference>
<dbReference type="Gene3D" id="3.40.50.720">
    <property type="entry name" value="NAD(P)-binding Rossmann-like Domain"/>
    <property type="match status" value="2"/>
</dbReference>
<evidence type="ECO:0000259" key="4">
    <source>
        <dbReference type="Pfam" id="PF02826"/>
    </source>
</evidence>
<evidence type="ECO:0000313" key="6">
    <source>
        <dbReference type="Proteomes" id="UP001623559"/>
    </source>
</evidence>
<sequence>MRNMRVLIVDEVHPSMAEGLTKLGFEVETRTNLSLADFASILPSFHGLVVRSKFKITADLLENTSLSFIARAGAGLDLLDVDACLARGIAVFSANEGNSDAVAEHVIGQILSLAHKLHTSDTEVRHGLWEREGNRGFEIKGKTIGIIGYGNMGKAVATRLAAFGLQILAYDKYAPSADYPATMEQIFEAADILSLHIPLTSETKGLVSTEFLASFKKPILFINSSRGPIAPLEPLLEGLRNGRIKGLALDVLPNEKLSTWSSVEKELFTEIAAYPATIFSPHVAGWTTESYIKINEVLLEKIKAQFHL</sequence>
<dbReference type="PROSITE" id="PS00670">
    <property type="entry name" value="D_2_HYDROXYACID_DH_2"/>
    <property type="match status" value="1"/>
</dbReference>
<dbReference type="PANTHER" id="PTHR10996">
    <property type="entry name" value="2-HYDROXYACID DEHYDROGENASE-RELATED"/>
    <property type="match status" value="1"/>
</dbReference>
<protein>
    <submittedName>
        <fullName evidence="5">NAD(P)-dependent oxidoreductase</fullName>
    </submittedName>
</protein>
<feature type="domain" description="D-isomer specific 2-hydroxyacid dehydrogenase NAD-binding" evidence="4">
    <location>
        <begin position="108"/>
        <end position="284"/>
    </location>
</feature>
<organism evidence="5 6">
    <name type="scientific">Aquirufa novilacunae</name>
    <dbReference type="NCBI Taxonomy" id="3139305"/>
    <lineage>
        <taxon>Bacteria</taxon>
        <taxon>Pseudomonadati</taxon>
        <taxon>Bacteroidota</taxon>
        <taxon>Cytophagia</taxon>
        <taxon>Cytophagales</taxon>
        <taxon>Flectobacillaceae</taxon>
        <taxon>Aquirufa</taxon>
    </lineage>
</organism>
<dbReference type="InterPro" id="IPR050223">
    <property type="entry name" value="D-isomer_2-hydroxyacid_DH"/>
</dbReference>
<reference evidence="5 6" key="1">
    <citation type="submission" date="2024-07" db="EMBL/GenBank/DDBJ databases">
        <authorList>
            <person name="Pitt A."/>
            <person name="Hahn M.W."/>
        </authorList>
    </citation>
    <scope>NUCLEOTIDE SEQUENCE [LARGE SCALE GENOMIC DNA]</scope>
    <source>
        <strain evidence="5 6">2-AUSEE-184A6</strain>
    </source>
</reference>
<dbReference type="InterPro" id="IPR006140">
    <property type="entry name" value="D-isomer_DH_NAD-bd"/>
</dbReference>
<dbReference type="Pfam" id="PF00389">
    <property type="entry name" value="2-Hacid_dh"/>
    <property type="match status" value="1"/>
</dbReference>
<comment type="caution">
    <text evidence="5">The sequence shown here is derived from an EMBL/GenBank/DDBJ whole genome shotgun (WGS) entry which is preliminary data.</text>
</comment>
<keyword evidence="1 2" id="KW-0560">Oxidoreductase</keyword>
<dbReference type="SUPFAM" id="SSF51735">
    <property type="entry name" value="NAD(P)-binding Rossmann-fold domains"/>
    <property type="match status" value="1"/>
</dbReference>
<evidence type="ECO:0000259" key="3">
    <source>
        <dbReference type="Pfam" id="PF00389"/>
    </source>
</evidence>
<evidence type="ECO:0000256" key="1">
    <source>
        <dbReference type="ARBA" id="ARBA00023002"/>
    </source>
</evidence>
<dbReference type="EMBL" id="JBEWZG010000001">
    <property type="protein sequence ID" value="MFL0205726.1"/>
    <property type="molecule type" value="Genomic_DNA"/>
</dbReference>
<accession>A0ABW8SWR6</accession>
<dbReference type="SUPFAM" id="SSF52283">
    <property type="entry name" value="Formate/glycerate dehydrogenase catalytic domain-like"/>
    <property type="match status" value="1"/>
</dbReference>
<gene>
    <name evidence="5" type="ORF">V7S74_03135</name>
</gene>
<evidence type="ECO:0000313" key="5">
    <source>
        <dbReference type="EMBL" id="MFL0205726.1"/>
    </source>
</evidence>
<proteinExistence type="inferred from homology"/>
<evidence type="ECO:0000256" key="2">
    <source>
        <dbReference type="RuleBase" id="RU003719"/>
    </source>
</evidence>
<dbReference type="RefSeq" id="WP_406777308.1">
    <property type="nucleotide sequence ID" value="NZ_JBEWZG010000001.1"/>
</dbReference>
<dbReference type="PANTHER" id="PTHR10996:SF282">
    <property type="entry name" value="D-3-PHOSPHOGLYCERATE DEHYDROGENASE 1-RELATED"/>
    <property type="match status" value="1"/>
</dbReference>
<dbReference type="InterPro" id="IPR029753">
    <property type="entry name" value="D-isomer_DH_CS"/>
</dbReference>
<dbReference type="InterPro" id="IPR036291">
    <property type="entry name" value="NAD(P)-bd_dom_sf"/>
</dbReference>
<dbReference type="Proteomes" id="UP001623559">
    <property type="component" value="Unassembled WGS sequence"/>
</dbReference>
<feature type="domain" description="D-isomer specific 2-hydroxyacid dehydrogenase catalytic" evidence="3">
    <location>
        <begin position="6"/>
        <end position="304"/>
    </location>
</feature>